<reference evidence="11" key="2">
    <citation type="submission" date="2021-04" db="EMBL/GenBank/DDBJ databases">
        <authorList>
            <person name="Gilroy R."/>
        </authorList>
    </citation>
    <scope>NUCLEOTIDE SEQUENCE</scope>
    <source>
        <strain evidence="11">12435</strain>
    </source>
</reference>
<dbReference type="AlphaFoldDB" id="A0A9D1Q0P5"/>
<reference evidence="11" key="1">
    <citation type="journal article" date="2021" name="PeerJ">
        <title>Extensive microbial diversity within the chicken gut microbiome revealed by metagenomics and culture.</title>
        <authorList>
            <person name="Gilroy R."/>
            <person name="Ravi A."/>
            <person name="Getino M."/>
            <person name="Pursley I."/>
            <person name="Horton D.L."/>
            <person name="Alikhan N.F."/>
            <person name="Baker D."/>
            <person name="Gharbi K."/>
            <person name="Hall N."/>
            <person name="Watson M."/>
            <person name="Adriaenssens E.M."/>
            <person name="Foster-Nyarko E."/>
            <person name="Jarju S."/>
            <person name="Secka A."/>
            <person name="Antonio M."/>
            <person name="Oren A."/>
            <person name="Chaudhuri R.R."/>
            <person name="La Ragione R."/>
            <person name="Hildebrand F."/>
            <person name="Pallen M.J."/>
        </authorList>
    </citation>
    <scope>NUCLEOTIDE SEQUENCE</scope>
    <source>
        <strain evidence="11">12435</strain>
    </source>
</reference>
<dbReference type="Pfam" id="PF10396">
    <property type="entry name" value="TrmE_N"/>
    <property type="match status" value="1"/>
</dbReference>
<evidence type="ECO:0000256" key="4">
    <source>
        <dbReference type="ARBA" id="ARBA00022958"/>
    </source>
</evidence>
<keyword evidence="2 6" id="KW-0819">tRNA processing</keyword>
<dbReference type="CDD" id="cd14858">
    <property type="entry name" value="TrmE_N"/>
    <property type="match status" value="1"/>
</dbReference>
<dbReference type="InterPro" id="IPR006073">
    <property type="entry name" value="GTP-bd"/>
</dbReference>
<evidence type="ECO:0000259" key="9">
    <source>
        <dbReference type="Pfam" id="PF10396"/>
    </source>
</evidence>
<feature type="domain" description="MnmE helical" evidence="10">
    <location>
        <begin position="121"/>
        <end position="428"/>
    </location>
</feature>
<evidence type="ECO:0000256" key="2">
    <source>
        <dbReference type="ARBA" id="ARBA00022694"/>
    </source>
</evidence>
<dbReference type="EC" id="3.6.-.-" evidence="6"/>
<feature type="binding site" evidence="6">
    <location>
        <begin position="243"/>
        <end position="249"/>
    </location>
    <ligand>
        <name>GTP</name>
        <dbReference type="ChEBI" id="CHEBI:37565"/>
    </ligand>
</feature>
<evidence type="ECO:0000256" key="6">
    <source>
        <dbReference type="HAMAP-Rule" id="MF_00379"/>
    </source>
</evidence>
<dbReference type="Gene3D" id="3.30.1360.120">
    <property type="entry name" value="Probable tRNA modification gtpase trme, domain 1"/>
    <property type="match status" value="1"/>
</dbReference>
<dbReference type="EMBL" id="DXHS01000085">
    <property type="protein sequence ID" value="HIW02783.1"/>
    <property type="molecule type" value="Genomic_DNA"/>
</dbReference>
<dbReference type="NCBIfam" id="TIGR00231">
    <property type="entry name" value="small_GTP"/>
    <property type="match status" value="1"/>
</dbReference>
<evidence type="ECO:0000256" key="7">
    <source>
        <dbReference type="RuleBase" id="RU003313"/>
    </source>
</evidence>
<comment type="caution">
    <text evidence="6">Lacks conserved residue(s) required for the propagation of feature annotation.</text>
</comment>
<organism evidence="11 12">
    <name type="scientific">Candidatus Protoclostridium stercorigallinarum</name>
    <dbReference type="NCBI Taxonomy" id="2838741"/>
    <lineage>
        <taxon>Bacteria</taxon>
        <taxon>Bacillati</taxon>
        <taxon>Bacillota</taxon>
        <taxon>Clostridia</taxon>
        <taxon>Candidatus Protoclostridium</taxon>
    </lineage>
</organism>
<feature type="binding site" evidence="6">
    <location>
        <position position="22"/>
    </location>
    <ligand>
        <name>(6S)-5-formyl-5,6,7,8-tetrahydrofolate</name>
        <dbReference type="ChEBI" id="CHEBI:57457"/>
    </ligand>
</feature>
<keyword evidence="6" id="KW-0963">Cytoplasm</keyword>
<feature type="binding site" evidence="6">
    <location>
        <position position="118"/>
    </location>
    <ligand>
        <name>(6S)-5-formyl-5,6,7,8-tetrahydrofolate</name>
        <dbReference type="ChEBI" id="CHEBI:57457"/>
    </ligand>
</feature>
<dbReference type="Gene3D" id="3.40.50.300">
    <property type="entry name" value="P-loop containing nucleotide triphosphate hydrolases"/>
    <property type="match status" value="1"/>
</dbReference>
<dbReference type="InterPro" id="IPR027417">
    <property type="entry name" value="P-loop_NTPase"/>
</dbReference>
<accession>A0A9D1Q0P5</accession>
<keyword evidence="6" id="KW-0378">Hydrolase</keyword>
<dbReference type="InterPro" id="IPR018948">
    <property type="entry name" value="GTP-bd_TrmE_N"/>
</dbReference>
<dbReference type="GO" id="GO:0005525">
    <property type="term" value="F:GTP binding"/>
    <property type="evidence" value="ECO:0007669"/>
    <property type="project" value="UniProtKB-UniRule"/>
</dbReference>
<dbReference type="GO" id="GO:0005829">
    <property type="term" value="C:cytosol"/>
    <property type="evidence" value="ECO:0007669"/>
    <property type="project" value="TreeGrafter"/>
</dbReference>
<proteinExistence type="inferred from homology"/>
<dbReference type="GO" id="GO:0030488">
    <property type="term" value="P:tRNA methylation"/>
    <property type="evidence" value="ECO:0007669"/>
    <property type="project" value="TreeGrafter"/>
</dbReference>
<evidence type="ECO:0000256" key="5">
    <source>
        <dbReference type="ARBA" id="ARBA00023134"/>
    </source>
</evidence>
<keyword evidence="3 6" id="KW-0547">Nucleotide-binding</keyword>
<dbReference type="PANTHER" id="PTHR42714">
    <property type="entry name" value="TRNA MODIFICATION GTPASE GTPBP3"/>
    <property type="match status" value="1"/>
</dbReference>
<comment type="caution">
    <text evidence="11">The sequence shown here is derived from an EMBL/GenBank/DDBJ whole genome shotgun (WGS) entry which is preliminary data.</text>
</comment>
<evidence type="ECO:0000313" key="12">
    <source>
        <dbReference type="Proteomes" id="UP000823990"/>
    </source>
</evidence>
<sequence length="431" mass="45012">MKSETITALSSAAGRGAVAVVRMSGPEAKSILSGCFLRADRLEHGRMVLGTLDAGRLRDRVLAVMFYAPESYTGEDVAEVHCHGSPEVYEAIIRRFIALGARLAEPGEFTRRAFEAGKMSLDEAEAVSDLINAQSAAAANAAYDGMRGALHKAVSGIYDRLLSLAGEMTAALDYPEEDVEARTSAEALPTVRECIRALKALADSYGAGEKIREGVRVAIVGLPNAGKSSLLNSLLGSDRAIVTAKAGTTRDTIECSYEYKGVLFTLIDTAGVRDTDDEAEAAGVARSAAAAKTAHIVLRVIDLSAPVILPVETSGAVIDVYNKTDIAEGGADAVSALTGKGIRELKERIYRTALGGKISSGGAMITNGRHYALVLEAAEELAHAEEAFSADAVDLASAAVSGALSALGRVTGANATEDVLDDIFSRFCVGK</sequence>
<dbReference type="NCBIfam" id="TIGR00450">
    <property type="entry name" value="mnmE_trmE_thdF"/>
    <property type="match status" value="1"/>
</dbReference>
<dbReference type="InterPro" id="IPR027368">
    <property type="entry name" value="MnmE_dom2"/>
</dbReference>
<feature type="binding site" evidence="6">
    <location>
        <position position="431"/>
    </location>
    <ligand>
        <name>(6S)-5-formyl-5,6,7,8-tetrahydrofolate</name>
        <dbReference type="ChEBI" id="CHEBI:57457"/>
    </ligand>
</feature>
<dbReference type="GO" id="GO:0046872">
    <property type="term" value="F:metal ion binding"/>
    <property type="evidence" value="ECO:0007669"/>
    <property type="project" value="UniProtKB-KW"/>
</dbReference>
<evidence type="ECO:0000256" key="1">
    <source>
        <dbReference type="ARBA" id="ARBA00011043"/>
    </source>
</evidence>
<feature type="binding site" evidence="6">
    <location>
        <position position="249"/>
    </location>
    <ligand>
        <name>Mg(2+)</name>
        <dbReference type="ChEBI" id="CHEBI:18420"/>
    </ligand>
</feature>
<dbReference type="InterPro" id="IPR027266">
    <property type="entry name" value="TrmE/GcvT-like"/>
</dbReference>
<feature type="binding site" evidence="6">
    <location>
        <begin position="268"/>
        <end position="271"/>
    </location>
    <ligand>
        <name>GTP</name>
        <dbReference type="ChEBI" id="CHEBI:37565"/>
    </ligand>
</feature>
<dbReference type="SUPFAM" id="SSF52540">
    <property type="entry name" value="P-loop containing nucleoside triphosphate hydrolases"/>
    <property type="match status" value="1"/>
</dbReference>
<keyword evidence="4 6" id="KW-0630">Potassium</keyword>
<feature type="domain" description="G" evidence="8">
    <location>
        <begin position="216"/>
        <end position="305"/>
    </location>
</feature>
<dbReference type="InterPro" id="IPR005225">
    <property type="entry name" value="Small_GTP-bd"/>
</dbReference>
<feature type="binding site" evidence="6">
    <location>
        <position position="79"/>
    </location>
    <ligand>
        <name>(6S)-5-formyl-5,6,7,8-tetrahydrofolate</name>
        <dbReference type="ChEBI" id="CHEBI:57457"/>
    </ligand>
</feature>
<dbReference type="Proteomes" id="UP000823990">
    <property type="component" value="Unassembled WGS sequence"/>
</dbReference>
<gene>
    <name evidence="6 11" type="primary">mnmE</name>
    <name evidence="6" type="synonym">trmE</name>
    <name evidence="11" type="ORF">H9892_05530</name>
</gene>
<dbReference type="InterPro" id="IPR004520">
    <property type="entry name" value="GTPase_MnmE"/>
</dbReference>
<protein>
    <recommendedName>
        <fullName evidence="6">tRNA modification GTPase MnmE</fullName>
        <ecNumber evidence="6">3.6.-.-</ecNumber>
    </recommendedName>
</protein>
<dbReference type="Pfam" id="PF01926">
    <property type="entry name" value="MMR_HSR1"/>
    <property type="match status" value="1"/>
</dbReference>
<comment type="subunit">
    <text evidence="6">Homodimer. Heterotetramer of two MnmE and two MnmG subunits.</text>
</comment>
<feature type="domain" description="GTP-binding protein TrmE N-terminal" evidence="9">
    <location>
        <begin position="5"/>
        <end position="118"/>
    </location>
</feature>
<comment type="cofactor">
    <cofactor evidence="6">
        <name>K(+)</name>
        <dbReference type="ChEBI" id="CHEBI:29103"/>
    </cofactor>
    <text evidence="6">Binds 1 potassium ion per subunit.</text>
</comment>
<dbReference type="PANTHER" id="PTHR42714:SF2">
    <property type="entry name" value="TRNA MODIFICATION GTPASE GTPBP3, MITOCHONDRIAL"/>
    <property type="match status" value="1"/>
</dbReference>
<evidence type="ECO:0000313" key="11">
    <source>
        <dbReference type="EMBL" id="HIW02783.1"/>
    </source>
</evidence>
<evidence type="ECO:0000259" key="10">
    <source>
        <dbReference type="Pfam" id="PF12631"/>
    </source>
</evidence>
<evidence type="ECO:0000259" key="8">
    <source>
        <dbReference type="Pfam" id="PF01926"/>
    </source>
</evidence>
<feature type="binding site" evidence="6">
    <location>
        <begin position="224"/>
        <end position="229"/>
    </location>
    <ligand>
        <name>GTP</name>
        <dbReference type="ChEBI" id="CHEBI:37565"/>
    </ligand>
</feature>
<evidence type="ECO:0000256" key="3">
    <source>
        <dbReference type="ARBA" id="ARBA00022741"/>
    </source>
</evidence>
<dbReference type="GO" id="GO:0003924">
    <property type="term" value="F:GTPase activity"/>
    <property type="evidence" value="ECO:0007669"/>
    <property type="project" value="UniProtKB-UniRule"/>
</dbReference>
<dbReference type="GO" id="GO:0002098">
    <property type="term" value="P:tRNA wobble uridine modification"/>
    <property type="evidence" value="ECO:0007669"/>
    <property type="project" value="TreeGrafter"/>
</dbReference>
<dbReference type="HAMAP" id="MF_00379">
    <property type="entry name" value="GTPase_MnmE"/>
    <property type="match status" value="1"/>
</dbReference>
<comment type="similarity">
    <text evidence="1 6 7">Belongs to the TRAFAC class TrmE-Era-EngA-EngB-Septin-like GTPase superfamily. TrmE GTPase family.</text>
</comment>
<name>A0A9D1Q0P5_9FIRM</name>
<comment type="subcellular location">
    <subcellularLocation>
        <location evidence="6">Cytoplasm</location>
    </subcellularLocation>
</comment>
<keyword evidence="6" id="KW-0460">Magnesium</keyword>
<keyword evidence="6" id="KW-0479">Metal-binding</keyword>
<dbReference type="InterPro" id="IPR025867">
    <property type="entry name" value="MnmE_helical"/>
</dbReference>
<feature type="binding site" evidence="6">
    <location>
        <position position="228"/>
    </location>
    <ligand>
        <name>Mg(2+)</name>
        <dbReference type="ChEBI" id="CHEBI:18420"/>
    </ligand>
</feature>
<dbReference type="Pfam" id="PF12631">
    <property type="entry name" value="MnmE_helical"/>
    <property type="match status" value="1"/>
</dbReference>
<dbReference type="Gene3D" id="1.20.120.430">
    <property type="entry name" value="tRNA modification GTPase MnmE domain 2"/>
    <property type="match status" value="1"/>
</dbReference>
<comment type="function">
    <text evidence="6">Exhibits a very high intrinsic GTPase hydrolysis rate. Involved in the addition of a carboxymethylaminomethyl (cmnm) group at the wobble position (U34) of certain tRNAs, forming tRNA-cmnm(5)s(2)U34.</text>
</comment>
<keyword evidence="5 6" id="KW-0342">GTP-binding</keyword>